<dbReference type="Gene3D" id="3.10.100.10">
    <property type="entry name" value="Mannose-Binding Protein A, subunit A"/>
    <property type="match status" value="1"/>
</dbReference>
<evidence type="ECO:0000259" key="5">
    <source>
        <dbReference type="PROSITE" id="PS50041"/>
    </source>
</evidence>
<protein>
    <submittedName>
        <fullName evidence="6">C-type lectin domain family 4 member G-like</fullName>
    </submittedName>
</protein>
<keyword evidence="4" id="KW-0812">Transmembrane</keyword>
<dbReference type="PROSITE" id="PS50041">
    <property type="entry name" value="C_TYPE_LECTIN_2"/>
    <property type="match status" value="1"/>
</dbReference>
<evidence type="ECO:0000313" key="7">
    <source>
        <dbReference type="Proteomes" id="UP000265020"/>
    </source>
</evidence>
<dbReference type="InterPro" id="IPR016187">
    <property type="entry name" value="CTDL_fold"/>
</dbReference>
<dbReference type="Proteomes" id="UP000265020">
    <property type="component" value="Unassembled WGS sequence"/>
</dbReference>
<evidence type="ECO:0000256" key="4">
    <source>
        <dbReference type="SAM" id="Phobius"/>
    </source>
</evidence>
<keyword evidence="7" id="KW-1185">Reference proteome</keyword>
<dbReference type="InterPro" id="IPR001304">
    <property type="entry name" value="C-type_lectin-like"/>
</dbReference>
<dbReference type="Pfam" id="PF00059">
    <property type="entry name" value="Lectin_C"/>
    <property type="match status" value="1"/>
</dbReference>
<keyword evidence="4" id="KW-0472">Membrane</keyword>
<dbReference type="Ensembl" id="ENSCVAT00000024854.1">
    <property type="protein sequence ID" value="ENSCVAP00000030717.1"/>
    <property type="gene ID" value="ENSCVAG00000019419.1"/>
</dbReference>
<dbReference type="InterPro" id="IPR051527">
    <property type="entry name" value="KLR_subfamily_B"/>
</dbReference>
<dbReference type="SUPFAM" id="SSF56436">
    <property type="entry name" value="C-type lectin-like"/>
    <property type="match status" value="1"/>
</dbReference>
<dbReference type="InterPro" id="IPR016186">
    <property type="entry name" value="C-type_lectin-like/link_sf"/>
</dbReference>
<feature type="domain" description="C-type lectin" evidence="5">
    <location>
        <begin position="244"/>
        <end position="360"/>
    </location>
</feature>
<reference evidence="6" key="1">
    <citation type="submission" date="2025-08" db="UniProtKB">
        <authorList>
            <consortium name="Ensembl"/>
        </authorList>
    </citation>
    <scope>IDENTIFICATION</scope>
</reference>
<evidence type="ECO:0000256" key="1">
    <source>
        <dbReference type="ARBA" id="ARBA00022989"/>
    </source>
</evidence>
<dbReference type="STRING" id="28743.ENSCVAP00000030717"/>
<feature type="coiled-coil region" evidence="3">
    <location>
        <begin position="100"/>
        <end position="208"/>
    </location>
</feature>
<accession>A0A3Q2EEL5</accession>
<dbReference type="SMART" id="SM00034">
    <property type="entry name" value="CLECT"/>
    <property type="match status" value="1"/>
</dbReference>
<dbReference type="PANTHER" id="PTHR46784:SF1">
    <property type="entry name" value="KILLER CELL LECTIN-LIKE RECEPTOR SUBFAMILY B MEMBER 1"/>
    <property type="match status" value="1"/>
</dbReference>
<organism evidence="6 7">
    <name type="scientific">Cyprinodon variegatus</name>
    <name type="common">Sheepshead minnow</name>
    <dbReference type="NCBI Taxonomy" id="28743"/>
    <lineage>
        <taxon>Eukaryota</taxon>
        <taxon>Metazoa</taxon>
        <taxon>Chordata</taxon>
        <taxon>Craniata</taxon>
        <taxon>Vertebrata</taxon>
        <taxon>Euteleostomi</taxon>
        <taxon>Actinopterygii</taxon>
        <taxon>Neopterygii</taxon>
        <taxon>Teleostei</taxon>
        <taxon>Neoteleostei</taxon>
        <taxon>Acanthomorphata</taxon>
        <taxon>Ovalentaria</taxon>
        <taxon>Atherinomorphae</taxon>
        <taxon>Cyprinodontiformes</taxon>
        <taxon>Cyprinodontidae</taxon>
        <taxon>Cyprinodon</taxon>
    </lineage>
</organism>
<sequence>MEEDEVQYASVVIKSKRPPRAKIEEDVVYSEVKIRNQTAPQTPNTNVSAGLVSDKKAERRYRQYKKNLCCFGSLCLILVLAIIGICLYFVFLQKRAEQELKLLKDEQTILLGENDNLKQEKNNLTNLNNKLSSDLKNLTNLNDKLSSEFNNTVQNLTNLNNKLNNKVQNLTKQNANLTQELYQVKKENQELETESKNLTEQIKTMEKTWNEKNVSRAQWSIDNYCPRENNERKCKSCPEGWLNKSSSCFAINNAESKDWKTWEEAQKDCRGKGSDLAVVGDEAEKKFVKQKSWTGKGITGYWIGLRAVDGKWKWINGSDLTNQSWIKKLPNEATDQCVTSHQSDEWSSKSCNEKNAWICGKKAISV</sequence>
<evidence type="ECO:0000313" key="6">
    <source>
        <dbReference type="Ensembl" id="ENSCVAP00000030717.1"/>
    </source>
</evidence>
<dbReference type="OMA" id="FQSSCYA"/>
<name>A0A3Q2EEL5_CYPVA</name>
<dbReference type="InterPro" id="IPR018378">
    <property type="entry name" value="C-type_lectin_CS"/>
</dbReference>
<dbReference type="AlphaFoldDB" id="A0A3Q2EEL5"/>
<reference evidence="6" key="2">
    <citation type="submission" date="2025-09" db="UniProtKB">
        <authorList>
            <consortium name="Ensembl"/>
        </authorList>
    </citation>
    <scope>IDENTIFICATION</scope>
</reference>
<dbReference type="GO" id="GO:0009986">
    <property type="term" value="C:cell surface"/>
    <property type="evidence" value="ECO:0007669"/>
    <property type="project" value="TreeGrafter"/>
</dbReference>
<dbReference type="GeneTree" id="ENSGT01030000234575"/>
<evidence type="ECO:0000256" key="3">
    <source>
        <dbReference type="SAM" id="Coils"/>
    </source>
</evidence>
<keyword evidence="2" id="KW-1015">Disulfide bond</keyword>
<dbReference type="PROSITE" id="PS00615">
    <property type="entry name" value="C_TYPE_LECTIN_1"/>
    <property type="match status" value="1"/>
</dbReference>
<keyword evidence="3" id="KW-0175">Coiled coil</keyword>
<evidence type="ECO:0000256" key="2">
    <source>
        <dbReference type="ARBA" id="ARBA00023157"/>
    </source>
</evidence>
<dbReference type="GO" id="GO:0005886">
    <property type="term" value="C:plasma membrane"/>
    <property type="evidence" value="ECO:0007669"/>
    <property type="project" value="TreeGrafter"/>
</dbReference>
<proteinExistence type="predicted"/>
<keyword evidence="1 4" id="KW-1133">Transmembrane helix</keyword>
<feature type="transmembrane region" description="Helical" evidence="4">
    <location>
        <begin position="68"/>
        <end position="91"/>
    </location>
</feature>
<dbReference type="PANTHER" id="PTHR46784">
    <property type="entry name" value="KILLER CELL LECTIN-LIKE RECEPTOR SUBFAMILY B MEMBER 1"/>
    <property type="match status" value="1"/>
</dbReference>
<dbReference type="GO" id="GO:0038023">
    <property type="term" value="F:signaling receptor activity"/>
    <property type="evidence" value="ECO:0007669"/>
    <property type="project" value="TreeGrafter"/>
</dbReference>
<dbReference type="GO" id="GO:0042269">
    <property type="term" value="P:regulation of natural killer cell mediated cytotoxicity"/>
    <property type="evidence" value="ECO:0007669"/>
    <property type="project" value="TreeGrafter"/>
</dbReference>